<sequence length="74" mass="8513">MGLFRDLAHVAGNMMKVNSLWHDVRMILIREVGVDVEKLPYARKMQLYNRVKDEYLNGNSSAESIAMLVKLSVF</sequence>
<dbReference type="EMBL" id="WOEZ01000245">
    <property type="protein sequence ID" value="NPT60915.1"/>
    <property type="molecule type" value="Genomic_DNA"/>
</dbReference>
<proteinExistence type="predicted"/>
<dbReference type="AlphaFoldDB" id="A0A972NKY5"/>
<keyword evidence="3" id="KW-1185">Reference proteome</keyword>
<evidence type="ECO:0000313" key="1">
    <source>
        <dbReference type="EMBL" id="NPT54886.1"/>
    </source>
</evidence>
<accession>A0A972NKY5</accession>
<organism evidence="1 3">
    <name type="scientific">Paraburkholderia elongata</name>
    <dbReference type="NCBI Taxonomy" id="2675747"/>
    <lineage>
        <taxon>Bacteria</taxon>
        <taxon>Pseudomonadati</taxon>
        <taxon>Pseudomonadota</taxon>
        <taxon>Betaproteobacteria</taxon>
        <taxon>Burkholderiales</taxon>
        <taxon>Burkholderiaceae</taxon>
        <taxon>Paraburkholderia</taxon>
    </lineage>
</organism>
<comment type="caution">
    <text evidence="1">The sequence shown here is derived from an EMBL/GenBank/DDBJ whole genome shotgun (WGS) entry which is preliminary data.</text>
</comment>
<evidence type="ECO:0000313" key="3">
    <source>
        <dbReference type="Proteomes" id="UP000655523"/>
    </source>
</evidence>
<reference evidence="1 3" key="1">
    <citation type="submission" date="2019-11" db="EMBL/GenBank/DDBJ databases">
        <title>Metabolism of dissolved organic matter in forest soils.</title>
        <authorList>
            <person name="Cyle K.T."/>
            <person name="Wilhelm R.C."/>
            <person name="Martinez C.E."/>
        </authorList>
    </citation>
    <scope>NUCLEOTIDE SEQUENCE [LARGE SCALE GENOMIC DNA]</scope>
    <source>
        <strain evidence="1 3">5N</strain>
    </source>
</reference>
<protein>
    <submittedName>
        <fullName evidence="1">Uncharacterized protein</fullName>
    </submittedName>
</protein>
<dbReference type="EMBL" id="WOEZ01000044">
    <property type="protein sequence ID" value="NPT54886.1"/>
    <property type="molecule type" value="Genomic_DNA"/>
</dbReference>
<name>A0A972NKY5_9BURK</name>
<evidence type="ECO:0000313" key="2">
    <source>
        <dbReference type="EMBL" id="NPT60915.1"/>
    </source>
</evidence>
<dbReference type="Proteomes" id="UP000655523">
    <property type="component" value="Unassembled WGS sequence"/>
</dbReference>
<gene>
    <name evidence="1" type="ORF">GNZ13_09745</name>
    <name evidence="2" type="ORF">GNZ13_41830</name>
</gene>
<dbReference type="RefSeq" id="WP_172162837.1">
    <property type="nucleotide sequence ID" value="NZ_WOEZ01000044.1"/>
</dbReference>